<evidence type="ECO:0000313" key="2">
    <source>
        <dbReference type="Proteomes" id="UP000291343"/>
    </source>
</evidence>
<proteinExistence type="predicted"/>
<protein>
    <submittedName>
        <fullName evidence="1">Uncharacterized protein</fullName>
    </submittedName>
</protein>
<comment type="caution">
    <text evidence="1">The sequence shown here is derived from an EMBL/GenBank/DDBJ whole genome shotgun (WGS) entry which is preliminary data.</text>
</comment>
<dbReference type="EMBL" id="QKKF02013261">
    <property type="protein sequence ID" value="RZF43078.1"/>
    <property type="molecule type" value="Genomic_DNA"/>
</dbReference>
<reference evidence="1 2" key="1">
    <citation type="journal article" date="2017" name="Gigascience">
        <title>Genome sequence of the small brown planthopper, Laodelphax striatellus.</title>
        <authorList>
            <person name="Zhu J."/>
            <person name="Jiang F."/>
            <person name="Wang X."/>
            <person name="Yang P."/>
            <person name="Bao Y."/>
            <person name="Zhao W."/>
            <person name="Wang W."/>
            <person name="Lu H."/>
            <person name="Wang Q."/>
            <person name="Cui N."/>
            <person name="Li J."/>
            <person name="Chen X."/>
            <person name="Luo L."/>
            <person name="Yu J."/>
            <person name="Kang L."/>
            <person name="Cui F."/>
        </authorList>
    </citation>
    <scope>NUCLEOTIDE SEQUENCE [LARGE SCALE GENOMIC DNA]</scope>
    <source>
        <strain evidence="1">Lst14</strain>
    </source>
</reference>
<gene>
    <name evidence="1" type="ORF">LSTR_LSTR001256</name>
</gene>
<evidence type="ECO:0000313" key="1">
    <source>
        <dbReference type="EMBL" id="RZF43078.1"/>
    </source>
</evidence>
<accession>A0A482XC86</accession>
<name>A0A482XC86_LAOST</name>
<dbReference type="Proteomes" id="UP000291343">
    <property type="component" value="Unassembled WGS sequence"/>
</dbReference>
<sequence length="640" mass="73294">MNEPSNNTLKWMVDEFLNFHDTKNIKEEAGSKVENYCKLSREEVHNIRGTFYSSGGLTWTFVLEDATYRIPCILKNSASNIDRLINLLETSVVVRKGHLVAEKYTVKDGHEPTVWLQVSVDDIFILDVDRPCNLPPLDESHWNQRLLVVHASTPIINADRSSAYSFVLVMTKLPGSEQSQYLWIMLTGKQLQWNLYLIPNREYDIHMTCDQNYFKEETRHLRAVAGSEGAVKDIAEILHHETMWPTMDCVKLPADIQISLQSSSIDRQTYNCKWPPVWWMSIDEALAQNDSQLTFSIWGEVVRVFDDNQVKEVKSTSCTLCQLKHNSKCRMRGESPRSRNRDFKMADAGTVYNPWETGLHMNEPLRIPAAHDSDKPCLNLPTLPGGLTKNVTLKDTQSGKEVCMYVKQWGQHQYVPVFTPGVILCARLVQKRVSRNGNCYFTTCALSSFEVIGCGTSMSNIGGSYLKYGFPYKLFKPQEKVWGILDTWKLVKASLSHSSINNYNYPEQHHFRASATLLVERHSGDPILVSMKDNNVRVLLDIPLQVWTDLIEYSRDAPIEYNPSLNRMEIEEMTEANSLFHTFCVLANAERKRFQIACRFLSKAVGDYPNDLYYCVNLGEADNENLESIKDVSPFFFTNI</sequence>
<dbReference type="OrthoDB" id="10499980at2759"/>
<organism evidence="1 2">
    <name type="scientific">Laodelphax striatellus</name>
    <name type="common">Small brown planthopper</name>
    <name type="synonym">Delphax striatella</name>
    <dbReference type="NCBI Taxonomy" id="195883"/>
    <lineage>
        <taxon>Eukaryota</taxon>
        <taxon>Metazoa</taxon>
        <taxon>Ecdysozoa</taxon>
        <taxon>Arthropoda</taxon>
        <taxon>Hexapoda</taxon>
        <taxon>Insecta</taxon>
        <taxon>Pterygota</taxon>
        <taxon>Neoptera</taxon>
        <taxon>Paraneoptera</taxon>
        <taxon>Hemiptera</taxon>
        <taxon>Auchenorrhyncha</taxon>
        <taxon>Fulgoroidea</taxon>
        <taxon>Delphacidae</taxon>
        <taxon>Criomorphinae</taxon>
        <taxon>Laodelphax</taxon>
    </lineage>
</organism>
<keyword evidence="2" id="KW-1185">Reference proteome</keyword>
<dbReference type="InParanoid" id="A0A482XC86"/>
<dbReference type="AlphaFoldDB" id="A0A482XC86"/>